<dbReference type="EMBL" id="JARWBG010000071">
    <property type="protein sequence ID" value="MDH2393527.1"/>
    <property type="molecule type" value="Genomic_DNA"/>
</dbReference>
<dbReference type="Proteomes" id="UP001223144">
    <property type="component" value="Unassembled WGS sequence"/>
</dbReference>
<feature type="region of interest" description="Disordered" evidence="1">
    <location>
        <begin position="52"/>
        <end position="79"/>
    </location>
</feature>
<evidence type="ECO:0000313" key="3">
    <source>
        <dbReference type="Proteomes" id="UP001223144"/>
    </source>
</evidence>
<organism evidence="2 3">
    <name type="scientific">Streptomyces chengmaiensis</name>
    <dbReference type="NCBI Taxonomy" id="3040919"/>
    <lineage>
        <taxon>Bacteria</taxon>
        <taxon>Bacillati</taxon>
        <taxon>Actinomycetota</taxon>
        <taxon>Actinomycetes</taxon>
        <taxon>Kitasatosporales</taxon>
        <taxon>Streptomycetaceae</taxon>
        <taxon>Streptomyces</taxon>
    </lineage>
</organism>
<gene>
    <name evidence="2" type="ORF">QCN29_33140</name>
</gene>
<evidence type="ECO:0000256" key="1">
    <source>
        <dbReference type="SAM" id="MobiDB-lite"/>
    </source>
</evidence>
<proteinExistence type="predicted"/>
<protein>
    <submittedName>
        <fullName evidence="2">Uncharacterized protein</fullName>
    </submittedName>
</protein>
<name>A0ABT6HYX8_9ACTN</name>
<feature type="compositionally biased region" description="Pro residues" evidence="1">
    <location>
        <begin position="1"/>
        <end position="10"/>
    </location>
</feature>
<accession>A0ABT6HYX8</accession>
<evidence type="ECO:0000313" key="2">
    <source>
        <dbReference type="EMBL" id="MDH2393527.1"/>
    </source>
</evidence>
<feature type="region of interest" description="Disordered" evidence="1">
    <location>
        <begin position="1"/>
        <end position="20"/>
    </location>
</feature>
<sequence length="79" mass="8405">MPPPSKPPSAEPAGDGKPSPIYEQLAREWAAAGRMLPGRPDAEWTRLSRYPFTHASAGSGGHAGPPSPRKGWLVEPHPT</sequence>
<dbReference type="RefSeq" id="WP_279932808.1">
    <property type="nucleotide sequence ID" value="NZ_JARWBG010000071.1"/>
</dbReference>
<reference evidence="2 3" key="1">
    <citation type="submission" date="2023-04" db="EMBL/GenBank/DDBJ databases">
        <title>Streptomyces chengmaiensis sp. nov. isolated from the stem of mangrove plant in Hainan.</title>
        <authorList>
            <person name="Huang X."/>
            <person name="Zhou S."/>
            <person name="Chu X."/>
            <person name="Xie Y."/>
            <person name="Lin Y."/>
        </authorList>
    </citation>
    <scope>NUCLEOTIDE SEQUENCE [LARGE SCALE GENOMIC DNA]</scope>
    <source>
        <strain evidence="2 3">HNM0663</strain>
    </source>
</reference>
<keyword evidence="3" id="KW-1185">Reference proteome</keyword>
<comment type="caution">
    <text evidence="2">The sequence shown here is derived from an EMBL/GenBank/DDBJ whole genome shotgun (WGS) entry which is preliminary data.</text>
</comment>